<dbReference type="Proteomes" id="UP000542776">
    <property type="component" value="Unassembled WGS sequence"/>
</dbReference>
<feature type="coiled-coil region" evidence="9">
    <location>
        <begin position="450"/>
        <end position="488"/>
    </location>
</feature>
<comment type="similarity">
    <text evidence="7">Belongs to the methyl-accepting chemotaxis (MCP) protein family.</text>
</comment>
<keyword evidence="15" id="KW-1185">Reference proteome</keyword>
<dbReference type="Pfam" id="PF00672">
    <property type="entry name" value="HAMP"/>
    <property type="match status" value="1"/>
</dbReference>
<dbReference type="FunFam" id="1.10.287.950:FF:000001">
    <property type="entry name" value="Methyl-accepting chemotaxis sensory transducer"/>
    <property type="match status" value="1"/>
</dbReference>
<name>A0A7W6H6S6_9HYPH</name>
<dbReference type="SMART" id="SM01049">
    <property type="entry name" value="Cache_2"/>
    <property type="match status" value="1"/>
</dbReference>
<evidence type="ECO:0000256" key="6">
    <source>
        <dbReference type="ARBA" id="ARBA00023136"/>
    </source>
</evidence>
<organism evidence="14 15">
    <name type="scientific">Aureimonas pseudogalii</name>
    <dbReference type="NCBI Taxonomy" id="1744844"/>
    <lineage>
        <taxon>Bacteria</taxon>
        <taxon>Pseudomonadati</taxon>
        <taxon>Pseudomonadota</taxon>
        <taxon>Alphaproteobacteria</taxon>
        <taxon>Hyphomicrobiales</taxon>
        <taxon>Aurantimonadaceae</taxon>
        <taxon>Aureimonas</taxon>
    </lineage>
</organism>
<dbReference type="AlphaFoldDB" id="A0A7W6H6S6"/>
<evidence type="ECO:0000256" key="8">
    <source>
        <dbReference type="PROSITE-ProRule" id="PRU00284"/>
    </source>
</evidence>
<reference evidence="14 15" key="1">
    <citation type="submission" date="2020-08" db="EMBL/GenBank/DDBJ databases">
        <title>Genomic Encyclopedia of Type Strains, Phase IV (KMG-IV): sequencing the most valuable type-strain genomes for metagenomic binning, comparative biology and taxonomic classification.</title>
        <authorList>
            <person name="Goeker M."/>
        </authorList>
    </citation>
    <scope>NUCLEOTIDE SEQUENCE [LARGE SCALE GENOMIC DNA]</scope>
    <source>
        <strain evidence="14 15">DSM 102238</strain>
    </source>
</reference>
<dbReference type="InterPro" id="IPR003660">
    <property type="entry name" value="HAMP_dom"/>
</dbReference>
<dbReference type="RefSeq" id="WP_183201132.1">
    <property type="nucleotide sequence ID" value="NZ_JACIEK010000011.1"/>
</dbReference>
<evidence type="ECO:0000256" key="3">
    <source>
        <dbReference type="ARBA" id="ARBA00022500"/>
    </source>
</evidence>
<keyword evidence="3" id="KW-0145">Chemotaxis</keyword>
<keyword evidence="2" id="KW-1003">Cell membrane</keyword>
<comment type="subcellular location">
    <subcellularLocation>
        <location evidence="1">Cell membrane</location>
        <topology evidence="1">Multi-pass membrane protein</topology>
    </subcellularLocation>
</comment>
<feature type="domain" description="Methyl-accepting transducer" evidence="12">
    <location>
        <begin position="264"/>
        <end position="479"/>
    </location>
</feature>
<dbReference type="CDD" id="cd06225">
    <property type="entry name" value="HAMP"/>
    <property type="match status" value="1"/>
</dbReference>
<dbReference type="InterPro" id="IPR033480">
    <property type="entry name" value="sCache_2"/>
</dbReference>
<evidence type="ECO:0000313" key="15">
    <source>
        <dbReference type="Proteomes" id="UP000542776"/>
    </source>
</evidence>
<dbReference type="Gene3D" id="3.30.450.20">
    <property type="entry name" value="PAS domain"/>
    <property type="match status" value="1"/>
</dbReference>
<evidence type="ECO:0000256" key="11">
    <source>
        <dbReference type="SAM" id="Phobius"/>
    </source>
</evidence>
<evidence type="ECO:0000256" key="2">
    <source>
        <dbReference type="ARBA" id="ARBA00022475"/>
    </source>
</evidence>
<dbReference type="PROSITE" id="PS50885">
    <property type="entry name" value="HAMP"/>
    <property type="match status" value="1"/>
</dbReference>
<protein>
    <submittedName>
        <fullName evidence="14">Methyl-accepting chemotaxis protein</fullName>
    </submittedName>
</protein>
<evidence type="ECO:0000256" key="7">
    <source>
        <dbReference type="ARBA" id="ARBA00029447"/>
    </source>
</evidence>
<dbReference type="Pfam" id="PF00015">
    <property type="entry name" value="MCPsignal"/>
    <property type="match status" value="1"/>
</dbReference>
<dbReference type="GO" id="GO:0004888">
    <property type="term" value="F:transmembrane signaling receptor activity"/>
    <property type="evidence" value="ECO:0007669"/>
    <property type="project" value="InterPro"/>
</dbReference>
<comment type="caution">
    <text evidence="14">The sequence shown here is derived from an EMBL/GenBank/DDBJ whole genome shotgun (WGS) entry which is preliminary data.</text>
</comment>
<evidence type="ECO:0000313" key="14">
    <source>
        <dbReference type="EMBL" id="MBB3999581.1"/>
    </source>
</evidence>
<evidence type="ECO:0000256" key="4">
    <source>
        <dbReference type="ARBA" id="ARBA00022692"/>
    </source>
</evidence>
<dbReference type="PRINTS" id="PR00260">
    <property type="entry name" value="CHEMTRNSDUCR"/>
</dbReference>
<dbReference type="InterPro" id="IPR004089">
    <property type="entry name" value="MCPsignal_dom"/>
</dbReference>
<dbReference type="GO" id="GO:0007165">
    <property type="term" value="P:signal transduction"/>
    <property type="evidence" value="ECO:0007669"/>
    <property type="project" value="UniProtKB-KW"/>
</dbReference>
<keyword evidence="5 11" id="KW-1133">Transmembrane helix</keyword>
<dbReference type="Pfam" id="PF17200">
    <property type="entry name" value="sCache_2"/>
    <property type="match status" value="1"/>
</dbReference>
<evidence type="ECO:0000256" key="10">
    <source>
        <dbReference type="SAM" id="MobiDB-lite"/>
    </source>
</evidence>
<dbReference type="GO" id="GO:0006935">
    <property type="term" value="P:chemotaxis"/>
    <property type="evidence" value="ECO:0007669"/>
    <property type="project" value="UniProtKB-KW"/>
</dbReference>
<dbReference type="EMBL" id="JACIEK010000011">
    <property type="protein sequence ID" value="MBB3999581.1"/>
    <property type="molecule type" value="Genomic_DNA"/>
</dbReference>
<dbReference type="InterPro" id="IPR051310">
    <property type="entry name" value="MCP_chemotaxis"/>
</dbReference>
<evidence type="ECO:0000256" key="1">
    <source>
        <dbReference type="ARBA" id="ARBA00004651"/>
    </source>
</evidence>
<keyword evidence="9" id="KW-0175">Coiled coil</keyword>
<dbReference type="GO" id="GO:0005886">
    <property type="term" value="C:plasma membrane"/>
    <property type="evidence" value="ECO:0007669"/>
    <property type="project" value="UniProtKB-SubCell"/>
</dbReference>
<keyword evidence="8" id="KW-0807">Transducer</keyword>
<accession>A0A7W6H6S6</accession>
<proteinExistence type="inferred from homology"/>
<dbReference type="PANTHER" id="PTHR43531:SF11">
    <property type="entry name" value="METHYL-ACCEPTING CHEMOTAXIS PROTEIN 3"/>
    <property type="match status" value="1"/>
</dbReference>
<evidence type="ECO:0000256" key="5">
    <source>
        <dbReference type="ARBA" id="ARBA00022989"/>
    </source>
</evidence>
<evidence type="ECO:0000259" key="13">
    <source>
        <dbReference type="PROSITE" id="PS50885"/>
    </source>
</evidence>
<dbReference type="PROSITE" id="PS50111">
    <property type="entry name" value="CHEMOTAXIS_TRANSDUC_2"/>
    <property type="match status" value="1"/>
</dbReference>
<evidence type="ECO:0000256" key="9">
    <source>
        <dbReference type="SAM" id="Coils"/>
    </source>
</evidence>
<dbReference type="SMART" id="SM00304">
    <property type="entry name" value="HAMP"/>
    <property type="match status" value="1"/>
</dbReference>
<feature type="compositionally biased region" description="Low complexity" evidence="10">
    <location>
        <begin position="539"/>
        <end position="550"/>
    </location>
</feature>
<dbReference type="SMART" id="SM00283">
    <property type="entry name" value="MA"/>
    <property type="match status" value="1"/>
</dbReference>
<feature type="domain" description="HAMP" evidence="13">
    <location>
        <begin position="207"/>
        <end position="259"/>
    </location>
</feature>
<sequence length="566" mass="59959">MRLTIFRKLLALIVVTSCIVTAGFVFELKKSETNMLAERRLLIQSQVDSALTMLAYFGQQAEIGLLTLDDAQDRARTTLRGLRYGPAADYLFALDEAGTFAVHPRKELEGTNGLERTDANGVAYVKEMLAVSDAGGFVSYVFPRLGSDVQSQKISYAKSFAPWKWTIGTGVYIDDLEAQMWREAGTVAMMLGAILLVLGGGGFWLGRHIGRGMTQTVALAEAIGNGDLSHRLSVTSRDEIGDLHRAMSTMAERLSDIVSSVRASAGHVLSGSAQSANTAGQLSSGSTQQAAASEEASAAVEEMTANVRQNADNAGTTEKIANQASLNAERTGVAVAKSVEAMRVIAQKIQVVQEIARQTDLLALNAAIEAARAGPHGKGFAVVASEVRKLAERSQHAAQEIGALSGETLKASEEAGRMLTALVPDIQRTSELVSEISAACREQSVGIDQINQAIQQLDQVTQSNAGAANQMSATAEELSAEAGRLEERAGFFRLTDGERAVALAAEQQEIARMQAGAAPQPADVRGLQATAARFAAAHRPAPKAAAPGARFDMSLGDGGDFERMSH</sequence>
<feature type="transmembrane region" description="Helical" evidence="11">
    <location>
        <begin position="187"/>
        <end position="205"/>
    </location>
</feature>
<keyword evidence="4 11" id="KW-0812">Transmembrane</keyword>
<gene>
    <name evidence="14" type="ORF">GGR04_003451</name>
</gene>
<dbReference type="InterPro" id="IPR004090">
    <property type="entry name" value="Chemotax_Me-accpt_rcpt"/>
</dbReference>
<keyword evidence="6 11" id="KW-0472">Membrane</keyword>
<dbReference type="PANTHER" id="PTHR43531">
    <property type="entry name" value="PROTEIN ICFG"/>
    <property type="match status" value="1"/>
</dbReference>
<dbReference type="Gene3D" id="1.10.287.950">
    <property type="entry name" value="Methyl-accepting chemotaxis protein"/>
    <property type="match status" value="1"/>
</dbReference>
<evidence type="ECO:0000259" key="12">
    <source>
        <dbReference type="PROSITE" id="PS50111"/>
    </source>
</evidence>
<dbReference type="SUPFAM" id="SSF58104">
    <property type="entry name" value="Methyl-accepting chemotaxis protein (MCP) signaling domain"/>
    <property type="match status" value="1"/>
</dbReference>
<feature type="region of interest" description="Disordered" evidence="10">
    <location>
        <begin position="539"/>
        <end position="566"/>
    </location>
</feature>